<dbReference type="PROSITE" id="PS00137">
    <property type="entry name" value="SUBTILASE_HIS"/>
    <property type="match status" value="1"/>
</dbReference>
<keyword evidence="8" id="KW-0732">Signal</keyword>
<feature type="region of interest" description="Disordered" evidence="7">
    <location>
        <begin position="458"/>
        <end position="479"/>
    </location>
</feature>
<dbReference type="InterPro" id="IPR034193">
    <property type="entry name" value="PCSK9_ProteinaseK-like"/>
</dbReference>
<evidence type="ECO:0000256" key="5">
    <source>
        <dbReference type="PROSITE-ProRule" id="PRU01240"/>
    </source>
</evidence>
<dbReference type="PROSITE" id="PS00138">
    <property type="entry name" value="SUBTILASE_SER"/>
    <property type="match status" value="1"/>
</dbReference>
<dbReference type="GO" id="GO:0006508">
    <property type="term" value="P:proteolysis"/>
    <property type="evidence" value="ECO:0007669"/>
    <property type="project" value="UniProtKB-KW"/>
</dbReference>
<feature type="chain" id="PRO_5043523341" description="Peptidase S8/S53 domain-containing protein" evidence="8">
    <location>
        <begin position="21"/>
        <end position="511"/>
    </location>
</feature>
<keyword evidence="2 5" id="KW-0645">Protease</keyword>
<dbReference type="PANTHER" id="PTHR43806">
    <property type="entry name" value="PEPTIDASE S8"/>
    <property type="match status" value="1"/>
</dbReference>
<dbReference type="InterPro" id="IPR022398">
    <property type="entry name" value="Peptidase_S8_His-AS"/>
</dbReference>
<dbReference type="Gene3D" id="3.40.50.200">
    <property type="entry name" value="Peptidase S8/S53 domain"/>
    <property type="match status" value="1"/>
</dbReference>
<dbReference type="EMBL" id="CP034204">
    <property type="protein sequence ID" value="QBZ54532.1"/>
    <property type="molecule type" value="Genomic_DNA"/>
</dbReference>
<evidence type="ECO:0000313" key="11">
    <source>
        <dbReference type="Proteomes" id="UP000294847"/>
    </source>
</evidence>
<evidence type="ECO:0000256" key="3">
    <source>
        <dbReference type="ARBA" id="ARBA00022801"/>
    </source>
</evidence>
<dbReference type="InterPro" id="IPR023828">
    <property type="entry name" value="Peptidase_S8_Ser-AS"/>
</dbReference>
<evidence type="ECO:0000313" key="10">
    <source>
        <dbReference type="EMBL" id="QBZ54532.1"/>
    </source>
</evidence>
<comment type="similarity">
    <text evidence="1 5 6">Belongs to the peptidase S8 family.</text>
</comment>
<dbReference type="VEuPathDB" id="FungiDB:M_BR32_EuGene_00091251"/>
<organism evidence="10 11">
    <name type="scientific">Pyricularia oryzae</name>
    <name type="common">Rice blast fungus</name>
    <name type="synonym">Magnaporthe oryzae</name>
    <dbReference type="NCBI Taxonomy" id="318829"/>
    <lineage>
        <taxon>Eukaryota</taxon>
        <taxon>Fungi</taxon>
        <taxon>Dikarya</taxon>
        <taxon>Ascomycota</taxon>
        <taxon>Pezizomycotina</taxon>
        <taxon>Sordariomycetes</taxon>
        <taxon>Sordariomycetidae</taxon>
        <taxon>Magnaporthales</taxon>
        <taxon>Pyriculariaceae</taxon>
        <taxon>Pyricularia</taxon>
    </lineage>
</organism>
<sequence>MAPISSILAPFAALAGLVAALPGNFPGSEKFAGVPVSNINALNVIPQSYIVVYNSTFDSKIIDDSQAMAMAKVAKRNLGKRSEDGRDMSTTATTCQIGTWRGLMLDADDQTIMEIMADPAVRYVEADAAMNILIDEEASEMPPPAEITEMQAIARRAEQTETGAPNGLARLSQSEPNPGTSGTYRFEDSAGEGITVYIVDTGIRATHTEFEDRATFGANFIDQVDTDQNGHGSHCAGTIGGKTFGVAKKATLVGVKVLGASGGGSNRGVIQGMQFVANDVTQKNLARKAVMNMSLGGSKSTAVNEAINSMIKAGVVAVVAAGNENDDASKSSPASAPGAITVGAIDQKNDRKASFSNFGTDVDIFAPGVNVLSVDAKSDTGSKTLSGTSMASPHVAGLAAYLMALDPTLTAGGGIETVAGKVDARIKELAKAMGAQVKQAPAGTTTLIANNGKTGNGAGNGTAAAAPADNADAAPATGATRRLRKAQRLTFQRMQQFQRQQIQRQQSQRQQ</sequence>
<keyword evidence="3 5" id="KW-0378">Hydrolase</keyword>
<name>A0A4P7MZM9_PYROR</name>
<dbReference type="InterPro" id="IPR023827">
    <property type="entry name" value="Peptidase_S8_Asp-AS"/>
</dbReference>
<dbReference type="PROSITE" id="PS51892">
    <property type="entry name" value="SUBTILASE"/>
    <property type="match status" value="1"/>
</dbReference>
<dbReference type="PANTHER" id="PTHR43806:SF11">
    <property type="entry name" value="CEREVISIN-RELATED"/>
    <property type="match status" value="1"/>
</dbReference>
<dbReference type="PROSITE" id="PS00136">
    <property type="entry name" value="SUBTILASE_ASP"/>
    <property type="match status" value="1"/>
</dbReference>
<evidence type="ECO:0000256" key="1">
    <source>
        <dbReference type="ARBA" id="ARBA00011073"/>
    </source>
</evidence>
<keyword evidence="4 5" id="KW-0720">Serine protease</keyword>
<feature type="active site" description="Charge relay system" evidence="5">
    <location>
        <position position="389"/>
    </location>
</feature>
<feature type="region of interest" description="Disordered" evidence="7">
    <location>
        <begin position="162"/>
        <end position="186"/>
    </location>
</feature>
<feature type="signal peptide" evidence="8">
    <location>
        <begin position="1"/>
        <end position="20"/>
    </location>
</feature>
<dbReference type="GO" id="GO:0004252">
    <property type="term" value="F:serine-type endopeptidase activity"/>
    <property type="evidence" value="ECO:0007669"/>
    <property type="project" value="UniProtKB-UniRule"/>
</dbReference>
<evidence type="ECO:0000256" key="2">
    <source>
        <dbReference type="ARBA" id="ARBA00022670"/>
    </source>
</evidence>
<feature type="compositionally biased region" description="Polar residues" evidence="7">
    <location>
        <begin position="171"/>
        <end position="183"/>
    </location>
</feature>
<evidence type="ECO:0000259" key="9">
    <source>
        <dbReference type="Pfam" id="PF00082"/>
    </source>
</evidence>
<evidence type="ECO:0000256" key="4">
    <source>
        <dbReference type="ARBA" id="ARBA00022825"/>
    </source>
</evidence>
<dbReference type="CDD" id="cd04077">
    <property type="entry name" value="Peptidases_S8_PCSK9_ProteinaseK_like"/>
    <property type="match status" value="1"/>
</dbReference>
<proteinExistence type="inferred from homology"/>
<dbReference type="Proteomes" id="UP000294847">
    <property type="component" value="Chromosome 1"/>
</dbReference>
<dbReference type="FunFam" id="3.40.50.200:FF:000007">
    <property type="entry name" value="Subtilisin-like serine protease"/>
    <property type="match status" value="1"/>
</dbReference>
<feature type="domain" description="Peptidase S8/S53" evidence="9">
    <location>
        <begin position="191"/>
        <end position="410"/>
    </location>
</feature>
<dbReference type="AlphaFoldDB" id="A0A4P7MZM9"/>
<dbReference type="PRINTS" id="PR00723">
    <property type="entry name" value="SUBTILISIN"/>
</dbReference>
<dbReference type="InterPro" id="IPR000209">
    <property type="entry name" value="Peptidase_S8/S53_dom"/>
</dbReference>
<feature type="compositionally biased region" description="Low complexity" evidence="7">
    <location>
        <begin position="461"/>
        <end position="479"/>
    </location>
</feature>
<feature type="active site" description="Charge relay system" evidence="5">
    <location>
        <position position="200"/>
    </location>
</feature>
<dbReference type="InterPro" id="IPR050131">
    <property type="entry name" value="Peptidase_S8_subtilisin-like"/>
</dbReference>
<dbReference type="InterPro" id="IPR015500">
    <property type="entry name" value="Peptidase_S8_subtilisin-rel"/>
</dbReference>
<dbReference type="SUPFAM" id="SSF52743">
    <property type="entry name" value="Subtilisin-like"/>
    <property type="match status" value="1"/>
</dbReference>
<protein>
    <recommendedName>
        <fullName evidence="9">Peptidase S8/S53 domain-containing protein</fullName>
    </recommendedName>
</protein>
<dbReference type="SUPFAM" id="SSF54897">
    <property type="entry name" value="Protease propeptides/inhibitors"/>
    <property type="match status" value="1"/>
</dbReference>
<feature type="active site" description="Charge relay system" evidence="5">
    <location>
        <position position="231"/>
    </location>
</feature>
<dbReference type="InterPro" id="IPR036852">
    <property type="entry name" value="Peptidase_S8/S53_dom_sf"/>
</dbReference>
<evidence type="ECO:0000256" key="6">
    <source>
        <dbReference type="RuleBase" id="RU003355"/>
    </source>
</evidence>
<evidence type="ECO:0000256" key="7">
    <source>
        <dbReference type="SAM" id="MobiDB-lite"/>
    </source>
</evidence>
<accession>A0A4P7MZM9</accession>
<dbReference type="Pfam" id="PF00082">
    <property type="entry name" value="Peptidase_S8"/>
    <property type="match status" value="1"/>
</dbReference>
<evidence type="ECO:0000256" key="8">
    <source>
        <dbReference type="SAM" id="SignalP"/>
    </source>
</evidence>
<reference evidence="10 11" key="1">
    <citation type="journal article" date="2019" name="Mol. Biol. Evol.">
        <title>Blast fungal genomes show frequent chromosomal changes, gene gains and losses, and effector gene turnover.</title>
        <authorList>
            <person name="Gomez Luciano L.B."/>
            <person name="Jason Tsai I."/>
            <person name="Chuma I."/>
            <person name="Tosa Y."/>
            <person name="Chen Y.H."/>
            <person name="Li J.Y."/>
            <person name="Li M.Y."/>
            <person name="Jade Lu M.Y."/>
            <person name="Nakayashiki H."/>
            <person name="Li W.H."/>
        </authorList>
    </citation>
    <scope>NUCLEOTIDE SEQUENCE [LARGE SCALE GENOMIC DNA]</scope>
    <source>
        <strain evidence="10">MZ5-1-6</strain>
    </source>
</reference>
<gene>
    <name evidence="10" type="ORF">PoMZ_10232</name>
</gene>